<gene>
    <name evidence="8" type="primary">bglG</name>
    <name evidence="8" type="ORF">BBB56_20625</name>
</gene>
<keyword evidence="3" id="KW-0805">Transcription regulation</keyword>
<evidence type="ECO:0000256" key="1">
    <source>
        <dbReference type="ARBA" id="ARBA00022737"/>
    </source>
</evidence>
<keyword evidence="5" id="KW-0804">Transcription</keyword>
<dbReference type="InterPro" id="IPR036634">
    <property type="entry name" value="PRD_sf"/>
</dbReference>
<dbReference type="InterPro" id="IPR011608">
    <property type="entry name" value="PRD"/>
</dbReference>
<evidence type="ECO:0000313" key="8">
    <source>
        <dbReference type="EMBL" id="RPD94544.1"/>
    </source>
</evidence>
<keyword evidence="2" id="KW-0694">RNA-binding</keyword>
<evidence type="ECO:0000256" key="2">
    <source>
        <dbReference type="ARBA" id="ARBA00022884"/>
    </source>
</evidence>
<keyword evidence="9" id="KW-1185">Reference proteome</keyword>
<dbReference type="Pfam" id="PF03123">
    <property type="entry name" value="CAT_RBD"/>
    <property type="match status" value="1"/>
</dbReference>
<evidence type="ECO:0000256" key="6">
    <source>
        <dbReference type="ARBA" id="ARBA00038510"/>
    </source>
</evidence>
<dbReference type="GO" id="GO:0003723">
    <property type="term" value="F:RNA binding"/>
    <property type="evidence" value="ECO:0007669"/>
    <property type="project" value="UniProtKB-KW"/>
</dbReference>
<dbReference type="SUPFAM" id="SSF63520">
    <property type="entry name" value="PTS-regulatory domain, PRD"/>
    <property type="match status" value="2"/>
</dbReference>
<name>A0A3N4NE04_9GAMM</name>
<proteinExistence type="inferred from homology"/>
<dbReference type="PANTHER" id="PTHR30185:SF15">
    <property type="entry name" value="CRYPTIC BETA-GLUCOSIDE BGL OPERON ANTITERMINATOR"/>
    <property type="match status" value="1"/>
</dbReference>
<dbReference type="InterPro" id="IPR001550">
    <property type="entry name" value="Transcrpt_antitermin_CS"/>
</dbReference>
<dbReference type="InterPro" id="IPR050661">
    <property type="entry name" value="BglG_antiterminators"/>
</dbReference>
<dbReference type="NCBIfam" id="NF046042">
    <property type="entry name" value="LicT"/>
    <property type="match status" value="1"/>
</dbReference>
<accession>A0A3N4NE04</accession>
<keyword evidence="1" id="KW-0677">Repeat</keyword>
<evidence type="ECO:0000256" key="3">
    <source>
        <dbReference type="ARBA" id="ARBA00023015"/>
    </source>
</evidence>
<dbReference type="SUPFAM" id="SSF50151">
    <property type="entry name" value="SacY-like RNA-binding domain"/>
    <property type="match status" value="1"/>
</dbReference>
<comment type="caution">
    <text evidence="8">The sequence shown here is derived from an EMBL/GenBank/DDBJ whole genome shotgun (WGS) entry which is preliminary data.</text>
</comment>
<dbReference type="PANTHER" id="PTHR30185">
    <property type="entry name" value="CRYPTIC BETA-GLUCOSIDE BGL OPERON ANTITERMINATOR"/>
    <property type="match status" value="1"/>
</dbReference>
<dbReference type="NCBIfam" id="NF007295">
    <property type="entry name" value="PRK09772.1"/>
    <property type="match status" value="1"/>
</dbReference>
<dbReference type="GO" id="GO:0045893">
    <property type="term" value="P:positive regulation of DNA-templated transcription"/>
    <property type="evidence" value="ECO:0007669"/>
    <property type="project" value="InterPro"/>
</dbReference>
<evidence type="ECO:0000313" key="9">
    <source>
        <dbReference type="Proteomes" id="UP000281332"/>
    </source>
</evidence>
<comment type="similarity">
    <text evidence="6">Belongs to the transcriptional antiterminator BglG family.</text>
</comment>
<organism evidence="8 9">
    <name type="scientific">Candidatus Pantoea deserta</name>
    <dbReference type="NCBI Taxonomy" id="1869313"/>
    <lineage>
        <taxon>Bacteria</taxon>
        <taxon>Pseudomonadati</taxon>
        <taxon>Pseudomonadota</taxon>
        <taxon>Gammaproteobacteria</taxon>
        <taxon>Enterobacterales</taxon>
        <taxon>Erwiniaceae</taxon>
        <taxon>Pantoea</taxon>
    </lineage>
</organism>
<evidence type="ECO:0000256" key="5">
    <source>
        <dbReference type="ARBA" id="ARBA00023163"/>
    </source>
</evidence>
<keyword evidence="4" id="KW-0010">Activator</keyword>
<dbReference type="RefSeq" id="WP_123802801.1">
    <property type="nucleotide sequence ID" value="NZ_RMVG01000022.1"/>
</dbReference>
<protein>
    <submittedName>
        <fullName evidence="8">Transcriptional antiterminator BglG</fullName>
    </submittedName>
</protein>
<dbReference type="SMART" id="SM01061">
    <property type="entry name" value="CAT_RBD"/>
    <property type="match status" value="1"/>
</dbReference>
<dbReference type="InterPro" id="IPR036650">
    <property type="entry name" value="CAT_RNA-bd_dom_sf"/>
</dbReference>
<dbReference type="Gene3D" id="2.30.24.10">
    <property type="entry name" value="CAT RNA-binding domain"/>
    <property type="match status" value="1"/>
</dbReference>
<evidence type="ECO:0000259" key="7">
    <source>
        <dbReference type="PROSITE" id="PS51372"/>
    </source>
</evidence>
<dbReference type="Gene3D" id="1.10.1790.10">
    <property type="entry name" value="PRD domain"/>
    <property type="match status" value="2"/>
</dbReference>
<dbReference type="Proteomes" id="UP000281332">
    <property type="component" value="Unassembled WGS sequence"/>
</dbReference>
<feature type="domain" description="PRD" evidence="7">
    <location>
        <begin position="65"/>
        <end position="169"/>
    </location>
</feature>
<dbReference type="InterPro" id="IPR004341">
    <property type="entry name" value="CAT_RNA-bd_dom"/>
</dbReference>
<dbReference type="AlphaFoldDB" id="A0A3N4NE04"/>
<sequence>MVITKVINNNVVVVINNAQREEVVMGCGIGFKKRPGDRLDPTRIEKIFARQSDELTRHLAELLSQIPLAVMTACDLIIQEATRTLGKLDESIYLTLTDHCHYAIERQQKGLAIKNALLEETKRLYPREYALGQQAREIIYQRLGIRLERDEAGFIALHLVTAQLSGEMSDIAHISRVMQEILQLVRDELALEYDQSSLSYQRFVTHLKFFAQRMLTRTVVSDEENSLSEAIQDNYAMAWQCAETVARHLHNHYQCELTREELMFLSIHIERVRKCSAERAGLNGSCPSSL</sequence>
<reference evidence="8 9" key="1">
    <citation type="submission" date="2018-11" db="EMBL/GenBank/DDBJ databases">
        <title>Whole genome sequencing of Pantoea sp. RIT388.</title>
        <authorList>
            <person name="Gan H.M."/>
            <person name="Hudson A.O."/>
        </authorList>
    </citation>
    <scope>NUCLEOTIDE SEQUENCE [LARGE SCALE GENOMIC DNA]</scope>
    <source>
        <strain evidence="8 9">RIT388</strain>
    </source>
</reference>
<dbReference type="EMBL" id="RMVG01000022">
    <property type="protein sequence ID" value="RPD94544.1"/>
    <property type="molecule type" value="Genomic_DNA"/>
</dbReference>
<dbReference type="PROSITE" id="PS00654">
    <property type="entry name" value="PRD_1"/>
    <property type="match status" value="1"/>
</dbReference>
<feature type="domain" description="PRD" evidence="7">
    <location>
        <begin position="170"/>
        <end position="279"/>
    </location>
</feature>
<evidence type="ECO:0000256" key="4">
    <source>
        <dbReference type="ARBA" id="ARBA00023159"/>
    </source>
</evidence>
<dbReference type="OrthoDB" id="9813552at2"/>
<dbReference type="Pfam" id="PF00874">
    <property type="entry name" value="PRD"/>
    <property type="match status" value="2"/>
</dbReference>
<dbReference type="PROSITE" id="PS51372">
    <property type="entry name" value="PRD_2"/>
    <property type="match status" value="2"/>
</dbReference>